<evidence type="ECO:0000313" key="4">
    <source>
        <dbReference type="Proteomes" id="UP000050700"/>
    </source>
</evidence>
<protein>
    <submittedName>
        <fullName evidence="3">Uncharacterized protein</fullName>
    </submittedName>
</protein>
<sequence>MEELNFVSKEDFCIKVNGIFSELSNEEQLSLVEISSNLNKSGNCEIEPELKKSLLLLANICLLKLNSESRNDPFQPFMTWGNKRSFLPIDLINEEILYLSSILDEDFPPILKARIADILWTYSKPKNKKLSESAIENYISMDVFDDFFEPDVYVFWERAVILAKQTKNSSLIEKIKSKLLNEIDHPSTSWDFHLLKIIEIFDNTNLDKGLNHELAEKLLEKQKEFNHEKQFHIAEKYLESATKLFKKAGNAEDSYRSLAFMAQATENHGDYRKNESAMVANSFYKLALQRYREIPNSYRNTLQIDQKLDTVQDKITQSGLLITDELQLISTKQMNISELQEQSINHVKDKQTAFESLLYFSGVSSCNFESIWKSTEKYIQNSVVSSLFGATSVSLDGRKISSIPPLALDGNNRDEVILKNAIKNFGIHIHLSVEGCIFPALNQIQEEHIFPKDFLVNLCKLSDIVPEKREFLVANALYQGFEWDFRSAIHLLAPQVENMVRQLLKRNGLVTTHTDPNGIENEMGLSSLVSIVGAREILGDDLWFELQAVFTDSLSANLRNEVGHGLLDDDTSNSLYSVYAWWMILRLVVRNVIPKS</sequence>
<feature type="domain" description="DUF4209" evidence="1">
    <location>
        <begin position="496"/>
        <end position="586"/>
    </location>
</feature>
<evidence type="ECO:0000259" key="2">
    <source>
        <dbReference type="Pfam" id="PF24098"/>
    </source>
</evidence>
<comment type="caution">
    <text evidence="3">The sequence shown here is derived from an EMBL/GenBank/DDBJ whole genome shotgun (WGS) entry which is preliminary data.</text>
</comment>
<reference evidence="3 4" key="1">
    <citation type="submission" date="2014-05" db="EMBL/GenBank/DDBJ databases">
        <title>Methylome analysis of the phasevarions of Haemophilus influenzae.</title>
        <authorList>
            <person name="Atack J.M."/>
            <person name="Fox K.L."/>
            <person name="Power P.M."/>
            <person name="Clark T."/>
            <person name="Jurcisek J."/>
            <person name="Korlach J."/>
            <person name="Bakaletz L.O."/>
            <person name="Jennings M.P."/>
        </authorList>
    </citation>
    <scope>NUCLEOTIDE SEQUENCE [LARGE SCALE GENOMIC DNA]</scope>
    <source>
        <strain evidence="3 4">1209</strain>
    </source>
</reference>
<dbReference type="Proteomes" id="UP000050700">
    <property type="component" value="Unassembled WGS sequence"/>
</dbReference>
<dbReference type="AlphaFoldDB" id="A0A158T0N8"/>
<evidence type="ECO:0000313" key="3">
    <source>
        <dbReference type="EMBL" id="KIS36682.1"/>
    </source>
</evidence>
<dbReference type="Pfam" id="PF24098">
    <property type="entry name" value="DUF7380"/>
    <property type="match status" value="1"/>
</dbReference>
<evidence type="ECO:0000259" key="1">
    <source>
        <dbReference type="Pfam" id="PF13910"/>
    </source>
</evidence>
<dbReference type="InterPro" id="IPR025209">
    <property type="entry name" value="DUF4209"/>
</dbReference>
<dbReference type="EMBL" id="JMQP01000001">
    <property type="protein sequence ID" value="KIS36682.1"/>
    <property type="molecule type" value="Genomic_DNA"/>
</dbReference>
<gene>
    <name evidence="3" type="ORF">NTHI1209_00097</name>
</gene>
<dbReference type="PATRIC" id="fig|727.582.peg.84"/>
<organism evidence="3 4">
    <name type="scientific">Haemophilus influenzae</name>
    <dbReference type="NCBI Taxonomy" id="727"/>
    <lineage>
        <taxon>Bacteria</taxon>
        <taxon>Pseudomonadati</taxon>
        <taxon>Pseudomonadota</taxon>
        <taxon>Gammaproteobacteria</taxon>
        <taxon>Pasteurellales</taxon>
        <taxon>Pasteurellaceae</taxon>
        <taxon>Haemophilus</taxon>
    </lineage>
</organism>
<feature type="domain" description="DUF7380" evidence="2">
    <location>
        <begin position="16"/>
        <end position="169"/>
    </location>
</feature>
<dbReference type="InterPro" id="IPR055804">
    <property type="entry name" value="DUF7380"/>
</dbReference>
<dbReference type="RefSeq" id="WP_059358139.1">
    <property type="nucleotide sequence ID" value="NZ_JAUPHH010000017.1"/>
</dbReference>
<name>A0A158T0N8_HAEIF</name>
<proteinExistence type="predicted"/>
<accession>A0A158T0N8</accession>
<dbReference type="Pfam" id="PF13910">
    <property type="entry name" value="DUF4209"/>
    <property type="match status" value="1"/>
</dbReference>